<dbReference type="Pfam" id="PF14129">
    <property type="entry name" value="DUF4296"/>
    <property type="match status" value="1"/>
</dbReference>
<feature type="region of interest" description="Disordered" evidence="1">
    <location>
        <begin position="263"/>
        <end position="308"/>
    </location>
</feature>
<sequence>MIVRKSLSFHILLLGLTLAFVLVSCKPSVPSKYLSPGEMEDILYDYHLTMAMADNSSDRAVTQRVYLDAVYKKYGITEAEFDSSMVYYTRHIDRLHDIYENLSERLSDEALSLGASASDINIYGAQGTKGDTANIWPGSRAIVLSQQIPYNSSSFSFKADSAFHKGDRLNLEFDAQFLFQSGMRDGIAVIAVKFANDSVASQMLHVSNTQHYVLSVEDRDNLLIKEVRGFFLLGNGSAGDAKSPSMRLLVLQNIRLIRMHVKHDTPEPSKTPFGTADSSSGSQPVHDIPTDKAINRVSEQQGNLQPVH</sequence>
<evidence type="ECO:0000256" key="1">
    <source>
        <dbReference type="SAM" id="MobiDB-lite"/>
    </source>
</evidence>
<organism evidence="3 4">
    <name type="scientific">Segatella buccae</name>
    <dbReference type="NCBI Taxonomy" id="28126"/>
    <lineage>
        <taxon>Bacteria</taxon>
        <taxon>Pseudomonadati</taxon>
        <taxon>Bacteroidota</taxon>
        <taxon>Bacteroidia</taxon>
        <taxon>Bacteroidales</taxon>
        <taxon>Prevotellaceae</taxon>
        <taxon>Segatella</taxon>
    </lineage>
</organism>
<dbReference type="PROSITE" id="PS51257">
    <property type="entry name" value="PROKAR_LIPOPROTEIN"/>
    <property type="match status" value="1"/>
</dbReference>
<accession>A0AAQ1UGM3</accession>
<evidence type="ECO:0000313" key="4">
    <source>
        <dbReference type="Proteomes" id="UP000255283"/>
    </source>
</evidence>
<name>A0AAQ1UGM3_9BACT</name>
<evidence type="ECO:0000259" key="2">
    <source>
        <dbReference type="Pfam" id="PF14129"/>
    </source>
</evidence>
<dbReference type="EMBL" id="UGTJ01000001">
    <property type="protein sequence ID" value="SUB79142.1"/>
    <property type="molecule type" value="Genomic_DNA"/>
</dbReference>
<feature type="domain" description="DUF4296" evidence="2">
    <location>
        <begin position="30"/>
        <end position="109"/>
    </location>
</feature>
<protein>
    <recommendedName>
        <fullName evidence="2">DUF4296 domain-containing protein</fullName>
    </recommendedName>
</protein>
<proteinExistence type="predicted"/>
<evidence type="ECO:0000313" key="3">
    <source>
        <dbReference type="EMBL" id="SUB79142.1"/>
    </source>
</evidence>
<dbReference type="RefSeq" id="WP_115153105.1">
    <property type="nucleotide sequence ID" value="NZ_DBFWLE010000008.1"/>
</dbReference>
<reference evidence="3 4" key="1">
    <citation type="submission" date="2018-06" db="EMBL/GenBank/DDBJ databases">
        <authorList>
            <consortium name="Pathogen Informatics"/>
            <person name="Doyle S."/>
        </authorList>
    </citation>
    <scope>NUCLEOTIDE SEQUENCE [LARGE SCALE GENOMIC DNA]</scope>
    <source>
        <strain evidence="3 4">NCTC13063</strain>
    </source>
</reference>
<feature type="compositionally biased region" description="Polar residues" evidence="1">
    <location>
        <begin position="297"/>
        <end position="308"/>
    </location>
</feature>
<dbReference type="AlphaFoldDB" id="A0AAQ1UGM3"/>
<gene>
    <name evidence="3" type="ORF">NCTC13063_00399</name>
</gene>
<comment type="caution">
    <text evidence="3">The sequence shown here is derived from an EMBL/GenBank/DDBJ whole genome shotgun (WGS) entry which is preliminary data.</text>
</comment>
<dbReference type="InterPro" id="IPR025381">
    <property type="entry name" value="DUF4296"/>
</dbReference>
<dbReference type="Proteomes" id="UP000255283">
    <property type="component" value="Unassembled WGS sequence"/>
</dbReference>